<dbReference type="InterPro" id="IPR003313">
    <property type="entry name" value="AraC-bd"/>
</dbReference>
<accession>A0ABX8P8D5</accession>
<dbReference type="RefSeq" id="WP_217856308.1">
    <property type="nucleotide sequence ID" value="NZ_CP077079.1"/>
</dbReference>
<gene>
    <name evidence="3" type="ORF">KSS96_11405</name>
</gene>
<evidence type="ECO:0000313" key="4">
    <source>
        <dbReference type="Proteomes" id="UP000886848"/>
    </source>
</evidence>
<dbReference type="Pfam" id="PF02311">
    <property type="entry name" value="AraC_binding"/>
    <property type="match status" value="1"/>
</dbReference>
<reference evidence="3" key="1">
    <citation type="journal article" date="2021" name="Microorganisms">
        <title>The Ever-Expanding Pseudomonas Genus: Description of 43 New Species and Partition of the Pseudomonas putida Group.</title>
        <authorList>
            <person name="Girard L."/>
            <person name="Lood C."/>
            <person name="Hofte M."/>
            <person name="Vandamme P."/>
            <person name="Rokni-Zadeh H."/>
            <person name="van Noort V."/>
            <person name="Lavigne R."/>
            <person name="De Mot R."/>
        </authorList>
    </citation>
    <scope>NUCLEOTIDE SEQUENCE</scope>
    <source>
        <strain evidence="3">SWRI132</strain>
    </source>
</reference>
<evidence type="ECO:0000259" key="2">
    <source>
        <dbReference type="PROSITE" id="PS01124"/>
    </source>
</evidence>
<sequence length="269" mass="30435">MLALKFASPIVAQNGGYFISRGVGRHPRRVIDSYELIYVDKGSLALREQDEDFVLGAGETLLLQPGQLHEGITDYDPALRFYWLHFELAPTTAPESGSFVVRRRTAVTEPERFVALLRLFLGEQEDGAPPETLGLLVLLMLQRLSRHQEKTGIAERGMALAYRARQQIGIRFGDELGASSLAELLRCNADYLGRVFRQAFGVTITEAIHRQRITAAERMLLRNDSSIAVIAQRCGFKDSAYMRRLFIRKVGMTPAVYRKLYCKEHVNFE</sequence>
<dbReference type="SMART" id="SM00342">
    <property type="entry name" value="HTH_ARAC"/>
    <property type="match status" value="1"/>
</dbReference>
<organism evidence="3 4">
    <name type="scientific">Pseudomonas asgharzadehiana</name>
    <dbReference type="NCBI Taxonomy" id="2842349"/>
    <lineage>
        <taxon>Bacteria</taxon>
        <taxon>Pseudomonadati</taxon>
        <taxon>Pseudomonadota</taxon>
        <taxon>Gammaproteobacteria</taxon>
        <taxon>Pseudomonadales</taxon>
        <taxon>Pseudomonadaceae</taxon>
        <taxon>Pseudomonas</taxon>
    </lineage>
</organism>
<dbReference type="PROSITE" id="PS01124">
    <property type="entry name" value="HTH_ARAC_FAMILY_2"/>
    <property type="match status" value="1"/>
</dbReference>
<proteinExistence type="predicted"/>
<keyword evidence="1" id="KW-0238">DNA-binding</keyword>
<dbReference type="PANTHER" id="PTHR43280">
    <property type="entry name" value="ARAC-FAMILY TRANSCRIPTIONAL REGULATOR"/>
    <property type="match status" value="1"/>
</dbReference>
<evidence type="ECO:0000256" key="1">
    <source>
        <dbReference type="ARBA" id="ARBA00023125"/>
    </source>
</evidence>
<dbReference type="Proteomes" id="UP000886848">
    <property type="component" value="Chromosome"/>
</dbReference>
<dbReference type="EMBL" id="CP077079">
    <property type="protein sequence ID" value="QXH69481.1"/>
    <property type="molecule type" value="Genomic_DNA"/>
</dbReference>
<feature type="domain" description="HTH araC/xylS-type" evidence="2">
    <location>
        <begin position="162"/>
        <end position="260"/>
    </location>
</feature>
<dbReference type="InterPro" id="IPR018060">
    <property type="entry name" value="HTH_AraC"/>
</dbReference>
<evidence type="ECO:0000313" key="3">
    <source>
        <dbReference type="EMBL" id="QXH69481.1"/>
    </source>
</evidence>
<protein>
    <submittedName>
        <fullName evidence="3">AraC family transcriptional regulator</fullName>
    </submittedName>
</protein>
<name>A0ABX8P8D5_9PSED</name>
<keyword evidence="4" id="KW-1185">Reference proteome</keyword>
<dbReference type="Pfam" id="PF12833">
    <property type="entry name" value="HTH_18"/>
    <property type="match status" value="1"/>
</dbReference>
<dbReference type="PANTHER" id="PTHR43280:SF10">
    <property type="entry name" value="REGULATORY PROTEIN POCR"/>
    <property type="match status" value="1"/>
</dbReference>